<gene>
    <name evidence="8" type="primary">ackA</name>
    <name evidence="10" type="ORF">NB640_04620</name>
</gene>
<feature type="binding site" evidence="8">
    <location>
        <position position="387"/>
    </location>
    <ligand>
        <name>Mg(2+)</name>
        <dbReference type="ChEBI" id="CHEBI:18420"/>
    </ligand>
</feature>
<dbReference type="Pfam" id="PF00871">
    <property type="entry name" value="Acetate_kinase"/>
    <property type="match status" value="1"/>
</dbReference>
<dbReference type="SUPFAM" id="SSF53067">
    <property type="entry name" value="Actin-like ATPase domain"/>
    <property type="match status" value="2"/>
</dbReference>
<protein>
    <recommendedName>
        <fullName evidence="8">Acetate kinase</fullName>
        <ecNumber evidence="8">2.7.2.1</ecNumber>
    </recommendedName>
    <alternativeName>
        <fullName evidence="8">Acetokinase</fullName>
    </alternativeName>
</protein>
<evidence type="ECO:0000256" key="7">
    <source>
        <dbReference type="ARBA" id="ARBA00022842"/>
    </source>
</evidence>
<dbReference type="InterPro" id="IPR043129">
    <property type="entry name" value="ATPase_NBD"/>
</dbReference>
<evidence type="ECO:0000256" key="1">
    <source>
        <dbReference type="ARBA" id="ARBA00022490"/>
    </source>
</evidence>
<evidence type="ECO:0000256" key="5">
    <source>
        <dbReference type="ARBA" id="ARBA00022777"/>
    </source>
</evidence>
<keyword evidence="2 8" id="KW-0808">Transferase</keyword>
<dbReference type="InterPro" id="IPR000890">
    <property type="entry name" value="Aliphatic_acid_kin_short-chain"/>
</dbReference>
<dbReference type="PRINTS" id="PR00471">
    <property type="entry name" value="ACETATEKNASE"/>
</dbReference>
<dbReference type="GO" id="GO:0005524">
    <property type="term" value="F:ATP binding"/>
    <property type="evidence" value="ECO:0007669"/>
    <property type="project" value="UniProtKB-KW"/>
</dbReference>
<feature type="binding site" evidence="8">
    <location>
        <position position="24"/>
    </location>
    <ligand>
        <name>ATP</name>
        <dbReference type="ChEBI" id="CHEBI:30616"/>
    </ligand>
</feature>
<feature type="site" description="Transition state stabilizer" evidence="8">
    <location>
        <position position="189"/>
    </location>
</feature>
<evidence type="ECO:0000256" key="2">
    <source>
        <dbReference type="ARBA" id="ARBA00022679"/>
    </source>
</evidence>
<dbReference type="KEGG" id="ovb:NB640_04620"/>
<evidence type="ECO:0000256" key="8">
    <source>
        <dbReference type="HAMAP-Rule" id="MF_00020"/>
    </source>
</evidence>
<dbReference type="EC" id="2.7.2.1" evidence="8"/>
<dbReference type="AlphaFoldDB" id="A0A9E9LX65"/>
<evidence type="ECO:0000256" key="6">
    <source>
        <dbReference type="ARBA" id="ARBA00022840"/>
    </source>
</evidence>
<evidence type="ECO:0000313" key="11">
    <source>
        <dbReference type="Proteomes" id="UP001156215"/>
    </source>
</evidence>
<comment type="subcellular location">
    <subcellularLocation>
        <location evidence="8">Cytoplasm</location>
    </subcellularLocation>
</comment>
<dbReference type="PANTHER" id="PTHR21060:SF21">
    <property type="entry name" value="ACETATE KINASE"/>
    <property type="match status" value="1"/>
</dbReference>
<feature type="site" description="Transition state stabilizer" evidence="8">
    <location>
        <position position="249"/>
    </location>
</feature>
<evidence type="ECO:0000256" key="3">
    <source>
        <dbReference type="ARBA" id="ARBA00022723"/>
    </source>
</evidence>
<comment type="pathway">
    <text evidence="8">Metabolic intermediate biosynthesis; acetyl-CoA biosynthesis; acetyl-CoA from acetate: step 1/2.</text>
</comment>
<dbReference type="GO" id="GO:0006085">
    <property type="term" value="P:acetyl-CoA biosynthetic process"/>
    <property type="evidence" value="ECO:0007669"/>
    <property type="project" value="UniProtKB-UniRule"/>
</dbReference>
<comment type="cofactor">
    <cofactor evidence="8">
        <name>Mg(2+)</name>
        <dbReference type="ChEBI" id="CHEBI:18420"/>
    </cofactor>
    <cofactor evidence="8">
        <name>Mn(2+)</name>
        <dbReference type="ChEBI" id="CHEBI:29035"/>
    </cofactor>
    <text evidence="8">Mg(2+). Can also accept Mn(2+).</text>
</comment>
<keyword evidence="1 8" id="KW-0963">Cytoplasm</keyword>
<dbReference type="GO" id="GO:0006083">
    <property type="term" value="P:acetate metabolic process"/>
    <property type="evidence" value="ECO:0007669"/>
    <property type="project" value="TreeGrafter"/>
</dbReference>
<evidence type="ECO:0000313" key="10">
    <source>
        <dbReference type="EMBL" id="WAW10926.1"/>
    </source>
</evidence>
<comment type="function">
    <text evidence="8">Catalyzes the formation of acetyl phosphate from acetate and ATP. Can also catalyze the reverse reaction.</text>
</comment>
<feature type="active site" description="Proton donor/acceptor" evidence="8">
    <location>
        <position position="158"/>
    </location>
</feature>
<comment type="similarity">
    <text evidence="8 9">Belongs to the acetokinase family.</text>
</comment>
<keyword evidence="3 8" id="KW-0479">Metal-binding</keyword>
<dbReference type="Gene3D" id="3.30.420.40">
    <property type="match status" value="2"/>
</dbReference>
<dbReference type="GO" id="GO:0000287">
    <property type="term" value="F:magnesium ion binding"/>
    <property type="evidence" value="ECO:0007669"/>
    <property type="project" value="UniProtKB-UniRule"/>
</dbReference>
<accession>A0A9E9LX65</accession>
<feature type="binding site" evidence="8">
    <location>
        <position position="17"/>
    </location>
    <ligand>
        <name>Mg(2+)</name>
        <dbReference type="ChEBI" id="CHEBI:18420"/>
    </ligand>
</feature>
<reference evidence="10" key="1">
    <citation type="journal article" date="2022" name="Front. Microbiol.">
        <title>New perspectives on an old grouping: The genomic and phenotypic variability of Oxalobacter formigenes and the implications for calcium oxalate stone prevention.</title>
        <authorList>
            <person name="Chmiel J.A."/>
            <person name="Carr C."/>
            <person name="Stuivenberg G.A."/>
            <person name="Venema R."/>
            <person name="Chanyi R.M."/>
            <person name="Al K.F."/>
            <person name="Giguere D."/>
            <person name="Say H."/>
            <person name="Akouris P.P."/>
            <person name="Dominguez Romero S.A."/>
            <person name="Kwong A."/>
            <person name="Tai V."/>
            <person name="Koval S.F."/>
            <person name="Razvi H."/>
            <person name="Bjazevic J."/>
            <person name="Burton J.P."/>
        </authorList>
    </citation>
    <scope>NUCLEOTIDE SEQUENCE</scope>
    <source>
        <strain evidence="10">WoOx3</strain>
    </source>
</reference>
<dbReference type="PIRSF" id="PIRSF000722">
    <property type="entry name" value="Acetate_prop_kin"/>
    <property type="match status" value="1"/>
</dbReference>
<dbReference type="GO" id="GO:0005829">
    <property type="term" value="C:cytosol"/>
    <property type="evidence" value="ECO:0007669"/>
    <property type="project" value="TreeGrafter"/>
</dbReference>
<organism evidence="10 11">
    <name type="scientific">Oxalobacter vibrioformis</name>
    <dbReference type="NCBI Taxonomy" id="933080"/>
    <lineage>
        <taxon>Bacteria</taxon>
        <taxon>Pseudomonadati</taxon>
        <taxon>Pseudomonadota</taxon>
        <taxon>Betaproteobacteria</taxon>
        <taxon>Burkholderiales</taxon>
        <taxon>Oxalobacteraceae</taxon>
        <taxon>Oxalobacter</taxon>
    </lineage>
</organism>
<dbReference type="NCBIfam" id="TIGR00016">
    <property type="entry name" value="ackA"/>
    <property type="match status" value="1"/>
</dbReference>
<name>A0A9E9LX65_9BURK</name>
<dbReference type="InterPro" id="IPR004372">
    <property type="entry name" value="Ac/propionate_kinase"/>
</dbReference>
<dbReference type="Proteomes" id="UP001156215">
    <property type="component" value="Chromosome"/>
</dbReference>
<keyword evidence="6 8" id="KW-0067">ATP-binding</keyword>
<evidence type="ECO:0000256" key="4">
    <source>
        <dbReference type="ARBA" id="ARBA00022741"/>
    </source>
</evidence>
<keyword evidence="11" id="KW-1185">Reference proteome</keyword>
<feature type="binding site" evidence="8">
    <location>
        <position position="101"/>
    </location>
    <ligand>
        <name>substrate</name>
    </ligand>
</feature>
<evidence type="ECO:0000256" key="9">
    <source>
        <dbReference type="RuleBase" id="RU003835"/>
    </source>
</evidence>
<dbReference type="PANTHER" id="PTHR21060">
    <property type="entry name" value="ACETATE KINASE"/>
    <property type="match status" value="1"/>
</dbReference>
<comment type="catalytic activity">
    <reaction evidence="8">
        <text>acetate + ATP = acetyl phosphate + ADP</text>
        <dbReference type="Rhea" id="RHEA:11352"/>
        <dbReference type="ChEBI" id="CHEBI:22191"/>
        <dbReference type="ChEBI" id="CHEBI:30089"/>
        <dbReference type="ChEBI" id="CHEBI:30616"/>
        <dbReference type="ChEBI" id="CHEBI:456216"/>
        <dbReference type="EC" id="2.7.2.1"/>
    </reaction>
</comment>
<keyword evidence="7 8" id="KW-0460">Magnesium</keyword>
<keyword evidence="5 8" id="KW-0418">Kinase</keyword>
<feature type="binding site" evidence="8">
    <location>
        <begin position="291"/>
        <end position="293"/>
    </location>
    <ligand>
        <name>ATP</name>
        <dbReference type="ChEBI" id="CHEBI:30616"/>
    </ligand>
</feature>
<proteinExistence type="inferred from homology"/>
<sequence>MTHTTPAPALRYFAVINAGSSSYKFSLFEEMRDGRLERHTFGEIEGVGSHDPYFIARDSNRKIISQHSWGSNLSSNTLLEFLVDWIEVHLSPNKLHAVGHRMVHGGPDFLEPTLITPDVLTRLRRLIPLAPLHQPRVLNVIDTLTERYPDLCQVVCFDTSFHQSNPYISRLYGIPGHLTEKGIVRYGFHGLSFEYVINELSEIAPKEARGKTIIAHLGSGASMCGLVNRRSVASTMGFSTLDGLVMGTRTGALDPGVILYLLQHEKMTVDELETLLYKESGLLGVSGISPDMRDLLTTGNPAAKTALDLFVYRVAREAGSLAAACKGLDTFVFTAGIGERSPEIRHAICKQIEWMGVEIDEEANQAGLICISKPESRVSVWIIPTFEELMIARHSARISAMYAIQP</sequence>
<comment type="caution">
    <text evidence="8">Lacks conserved residue(s) required for the propagation of feature annotation.</text>
</comment>
<keyword evidence="4 8" id="KW-0547">Nucleotide-binding</keyword>
<dbReference type="EMBL" id="CP098242">
    <property type="protein sequence ID" value="WAW10926.1"/>
    <property type="molecule type" value="Genomic_DNA"/>
</dbReference>
<dbReference type="HAMAP" id="MF_00020">
    <property type="entry name" value="Acetate_kinase"/>
    <property type="match status" value="1"/>
</dbReference>
<dbReference type="GO" id="GO:0008776">
    <property type="term" value="F:acetate kinase activity"/>
    <property type="evidence" value="ECO:0007669"/>
    <property type="project" value="UniProtKB-UniRule"/>
</dbReference>
<dbReference type="RefSeq" id="WP_269310001.1">
    <property type="nucleotide sequence ID" value="NZ_CP098242.1"/>
</dbReference>
<comment type="subunit">
    <text evidence="8">Homodimer.</text>
</comment>
<feature type="binding site" evidence="8">
    <location>
        <begin position="216"/>
        <end position="220"/>
    </location>
    <ligand>
        <name>ATP</name>
        <dbReference type="ChEBI" id="CHEBI:30616"/>
    </ligand>
</feature>